<protein>
    <submittedName>
        <fullName evidence="2">Uncharacterized protein</fullName>
    </submittedName>
</protein>
<name>A0A9W6RWH7_9ACTN</name>
<evidence type="ECO:0000313" key="2">
    <source>
        <dbReference type="EMBL" id="GLY82968.1"/>
    </source>
</evidence>
<comment type="caution">
    <text evidence="2">The sequence shown here is derived from an EMBL/GenBank/DDBJ whole genome shotgun (WGS) entry which is preliminary data.</text>
</comment>
<organism evidence="2 3">
    <name type="scientific">Actinoallomurus iriomotensis</name>
    <dbReference type="NCBI Taxonomy" id="478107"/>
    <lineage>
        <taxon>Bacteria</taxon>
        <taxon>Bacillati</taxon>
        <taxon>Actinomycetota</taxon>
        <taxon>Actinomycetes</taxon>
        <taxon>Streptosporangiales</taxon>
        <taxon>Thermomonosporaceae</taxon>
        <taxon>Actinoallomurus</taxon>
    </lineage>
</organism>
<dbReference type="RefSeq" id="WP_285566958.1">
    <property type="nucleotide sequence ID" value="NZ_BSTK01000001.1"/>
</dbReference>
<keyword evidence="3" id="KW-1185">Reference proteome</keyword>
<reference evidence="2" key="1">
    <citation type="submission" date="2023-03" db="EMBL/GenBank/DDBJ databases">
        <title>Actinoallomurus iriomotensis NBRC 103684.</title>
        <authorList>
            <person name="Ichikawa N."/>
            <person name="Sato H."/>
            <person name="Tonouchi N."/>
        </authorList>
    </citation>
    <scope>NUCLEOTIDE SEQUENCE</scope>
    <source>
        <strain evidence="2">NBRC 103684</strain>
    </source>
</reference>
<sequence>MDVRGEASRRTGGGAGRHELAHRHEIKYAQRGKTVKIIGLNRPSAHIHGRLGGELTVGH</sequence>
<proteinExistence type="predicted"/>
<evidence type="ECO:0000313" key="3">
    <source>
        <dbReference type="Proteomes" id="UP001165074"/>
    </source>
</evidence>
<feature type="region of interest" description="Disordered" evidence="1">
    <location>
        <begin position="1"/>
        <end position="22"/>
    </location>
</feature>
<dbReference type="EMBL" id="BSTK01000001">
    <property type="protein sequence ID" value="GLY82968.1"/>
    <property type="molecule type" value="Genomic_DNA"/>
</dbReference>
<accession>A0A9W6RWH7</accession>
<gene>
    <name evidence="2" type="ORF">Airi02_008980</name>
</gene>
<dbReference type="AlphaFoldDB" id="A0A9W6RWH7"/>
<dbReference type="Proteomes" id="UP001165074">
    <property type="component" value="Unassembled WGS sequence"/>
</dbReference>
<evidence type="ECO:0000256" key="1">
    <source>
        <dbReference type="SAM" id="MobiDB-lite"/>
    </source>
</evidence>